<dbReference type="EMBL" id="JAVFWL010000003">
    <property type="protein sequence ID" value="KAK6742160.1"/>
    <property type="molecule type" value="Genomic_DNA"/>
</dbReference>
<sequence length="139" mass="14864">MPKVATAEPPTDCATPPPGAEMSRKSRLLAVFTAPYVNSQTAVSRITGKITMRSVRDQVIMLAIQEELSQEINADNTARALACTRGKERGARFCGLLRIAETGTGNRIAHTDVRGFSNVAMDRADRIAAAARAASVCEC</sequence>
<evidence type="ECO:0000313" key="3">
    <source>
        <dbReference type="Proteomes" id="UP001303046"/>
    </source>
</evidence>
<organism evidence="2 3">
    <name type="scientific">Necator americanus</name>
    <name type="common">Human hookworm</name>
    <dbReference type="NCBI Taxonomy" id="51031"/>
    <lineage>
        <taxon>Eukaryota</taxon>
        <taxon>Metazoa</taxon>
        <taxon>Ecdysozoa</taxon>
        <taxon>Nematoda</taxon>
        <taxon>Chromadorea</taxon>
        <taxon>Rhabditida</taxon>
        <taxon>Rhabditina</taxon>
        <taxon>Rhabditomorpha</taxon>
        <taxon>Strongyloidea</taxon>
        <taxon>Ancylostomatidae</taxon>
        <taxon>Bunostominae</taxon>
        <taxon>Necator</taxon>
    </lineage>
</organism>
<feature type="region of interest" description="Disordered" evidence="1">
    <location>
        <begin position="1"/>
        <end position="21"/>
    </location>
</feature>
<dbReference type="Proteomes" id="UP001303046">
    <property type="component" value="Unassembled WGS sequence"/>
</dbReference>
<evidence type="ECO:0000313" key="2">
    <source>
        <dbReference type="EMBL" id="KAK6742160.1"/>
    </source>
</evidence>
<evidence type="ECO:0000256" key="1">
    <source>
        <dbReference type="SAM" id="MobiDB-lite"/>
    </source>
</evidence>
<name>A0ABR1CVJ4_NECAM</name>
<proteinExistence type="predicted"/>
<protein>
    <submittedName>
        <fullName evidence="2">Uncharacterized protein</fullName>
    </submittedName>
</protein>
<keyword evidence="3" id="KW-1185">Reference proteome</keyword>
<comment type="caution">
    <text evidence="2">The sequence shown here is derived from an EMBL/GenBank/DDBJ whole genome shotgun (WGS) entry which is preliminary data.</text>
</comment>
<gene>
    <name evidence="2" type="primary">Necator_chrIII.g10570</name>
    <name evidence="2" type="ORF">RB195_009805</name>
</gene>
<reference evidence="2 3" key="1">
    <citation type="submission" date="2023-08" db="EMBL/GenBank/DDBJ databases">
        <title>A Necator americanus chromosomal reference genome.</title>
        <authorList>
            <person name="Ilik V."/>
            <person name="Petrzelkova K.J."/>
            <person name="Pardy F."/>
            <person name="Fuh T."/>
            <person name="Niatou-Singa F.S."/>
            <person name="Gouil Q."/>
            <person name="Baker L."/>
            <person name="Ritchie M.E."/>
            <person name="Jex A.R."/>
            <person name="Gazzola D."/>
            <person name="Li H."/>
            <person name="Toshio Fujiwara R."/>
            <person name="Zhan B."/>
            <person name="Aroian R.V."/>
            <person name="Pafco B."/>
            <person name="Schwarz E.M."/>
        </authorList>
    </citation>
    <scope>NUCLEOTIDE SEQUENCE [LARGE SCALE GENOMIC DNA]</scope>
    <source>
        <strain evidence="2 3">Aroian</strain>
        <tissue evidence="2">Whole animal</tissue>
    </source>
</reference>
<accession>A0ABR1CVJ4</accession>